<dbReference type="OrthoDB" id="48988at2759"/>
<dbReference type="PANTHER" id="PTHR43364:SF4">
    <property type="entry name" value="NAD(P)-LINKED OXIDOREDUCTASE SUPERFAMILY PROTEIN"/>
    <property type="match status" value="1"/>
</dbReference>
<dbReference type="InterPro" id="IPR036812">
    <property type="entry name" value="NAD(P)_OxRdtase_dom_sf"/>
</dbReference>
<evidence type="ECO:0000256" key="2">
    <source>
        <dbReference type="SAM" id="MobiDB-lite"/>
    </source>
</evidence>
<feature type="domain" description="NADP-dependent oxidoreductase" evidence="3">
    <location>
        <begin position="27"/>
        <end position="172"/>
    </location>
</feature>
<accession>A0A427XPI0</accession>
<name>A0A427XPI0_9TREE</name>
<dbReference type="PANTHER" id="PTHR43364">
    <property type="entry name" value="NADH-SPECIFIC METHYLGLYOXAL REDUCTASE-RELATED"/>
    <property type="match status" value="1"/>
</dbReference>
<feature type="domain" description="NADP-dependent oxidoreductase" evidence="3">
    <location>
        <begin position="221"/>
        <end position="387"/>
    </location>
</feature>
<keyword evidence="5" id="KW-1185">Reference proteome</keyword>
<dbReference type="InterPro" id="IPR023210">
    <property type="entry name" value="NADP_OxRdtase_dom"/>
</dbReference>
<dbReference type="Proteomes" id="UP000279259">
    <property type="component" value="Unassembled WGS sequence"/>
</dbReference>
<protein>
    <recommendedName>
        <fullName evidence="3">NADP-dependent oxidoreductase domain-containing protein</fullName>
    </recommendedName>
</protein>
<dbReference type="GO" id="GO:0016491">
    <property type="term" value="F:oxidoreductase activity"/>
    <property type="evidence" value="ECO:0007669"/>
    <property type="project" value="UniProtKB-KW"/>
</dbReference>
<feature type="region of interest" description="Disordered" evidence="2">
    <location>
        <begin position="271"/>
        <end position="290"/>
    </location>
</feature>
<evidence type="ECO:0000259" key="3">
    <source>
        <dbReference type="Pfam" id="PF00248"/>
    </source>
</evidence>
<evidence type="ECO:0000256" key="1">
    <source>
        <dbReference type="ARBA" id="ARBA00023002"/>
    </source>
</evidence>
<keyword evidence="1" id="KW-0560">Oxidoreductase</keyword>
<reference evidence="4 5" key="1">
    <citation type="submission" date="2018-11" db="EMBL/GenBank/DDBJ databases">
        <title>Genome sequence of Saitozyma podzolica DSM 27192.</title>
        <authorList>
            <person name="Aliyu H."/>
            <person name="Gorte O."/>
            <person name="Ochsenreither K."/>
        </authorList>
    </citation>
    <scope>NUCLEOTIDE SEQUENCE [LARGE SCALE GENOMIC DNA]</scope>
    <source>
        <strain evidence="4 5">DSM 27192</strain>
    </source>
</reference>
<sequence>MTESKMPYVRLGKSGLKVSKLILWNSWVLDEKTGIEHIKYAYENGINTFDTANVYSAGMSEIILGKALKEIGVYNPVTIGSYKRAPGEKDLDKMGYVNQHGLSRKHIFESVQASLKRLQLDYIDLLQCHRFDYDTPIEETMQALHDVVKAGYVRYIGMSSCWAYQFQAMQNRTADEFSFHTHAHTHTHPYSHPHPPLHLTYPISPPPSLGSPADYAINNHLTPFISMQNFHNAAYREEEREMVPTLQMMGVGMIPWSPLCRGFLARPWQSEETERVKSDPNPQLLSAAPPPLYSGQLTGRSVLILRSGYKGRGLHKPDESVISINERVAELAKKRGVSMAQIALAWSFANDFVTAPIIGTTKLESLKELIDGVQIQLTPEEKKYLDEPYTPRAISGHS</sequence>
<proteinExistence type="predicted"/>
<evidence type="ECO:0000313" key="5">
    <source>
        <dbReference type="Proteomes" id="UP000279259"/>
    </source>
</evidence>
<dbReference type="Gene3D" id="3.20.20.100">
    <property type="entry name" value="NADP-dependent oxidoreductase domain"/>
    <property type="match status" value="1"/>
</dbReference>
<comment type="caution">
    <text evidence="4">The sequence shown here is derived from an EMBL/GenBank/DDBJ whole genome shotgun (WGS) entry which is preliminary data.</text>
</comment>
<dbReference type="InterPro" id="IPR050523">
    <property type="entry name" value="AKR_Detox_Biosynth"/>
</dbReference>
<organism evidence="4 5">
    <name type="scientific">Saitozyma podzolica</name>
    <dbReference type="NCBI Taxonomy" id="1890683"/>
    <lineage>
        <taxon>Eukaryota</taxon>
        <taxon>Fungi</taxon>
        <taxon>Dikarya</taxon>
        <taxon>Basidiomycota</taxon>
        <taxon>Agaricomycotina</taxon>
        <taxon>Tremellomycetes</taxon>
        <taxon>Tremellales</taxon>
        <taxon>Trimorphomycetaceae</taxon>
        <taxon>Saitozyma</taxon>
    </lineage>
</organism>
<dbReference type="CDD" id="cd19079">
    <property type="entry name" value="AKR_EcYajO-like"/>
    <property type="match status" value="1"/>
</dbReference>
<gene>
    <name evidence="4" type="ORF">EHS25_007069</name>
</gene>
<dbReference type="Pfam" id="PF00248">
    <property type="entry name" value="Aldo_ket_red"/>
    <property type="match status" value="2"/>
</dbReference>
<dbReference type="AlphaFoldDB" id="A0A427XPI0"/>
<dbReference type="SUPFAM" id="SSF51430">
    <property type="entry name" value="NAD(P)-linked oxidoreductase"/>
    <property type="match status" value="1"/>
</dbReference>
<dbReference type="STRING" id="1890683.A0A427XPI0"/>
<evidence type="ECO:0000313" key="4">
    <source>
        <dbReference type="EMBL" id="RSH80733.1"/>
    </source>
</evidence>
<dbReference type="EMBL" id="RSCD01000033">
    <property type="protein sequence ID" value="RSH80733.1"/>
    <property type="molecule type" value="Genomic_DNA"/>
</dbReference>